<name>A0A914AGD7_PATMI</name>
<dbReference type="Pfam" id="PF05699">
    <property type="entry name" value="Dimer_Tnp_hAT"/>
    <property type="match status" value="1"/>
</dbReference>
<evidence type="ECO:0000313" key="2">
    <source>
        <dbReference type="EnsemblMetazoa" id="XP_038063040.1"/>
    </source>
</evidence>
<dbReference type="GeneID" id="119733733"/>
<dbReference type="InterPro" id="IPR008906">
    <property type="entry name" value="HATC_C_dom"/>
</dbReference>
<dbReference type="InterPro" id="IPR012337">
    <property type="entry name" value="RNaseH-like_sf"/>
</dbReference>
<dbReference type="SUPFAM" id="SSF53098">
    <property type="entry name" value="Ribonuclease H-like"/>
    <property type="match status" value="1"/>
</dbReference>
<reference evidence="2" key="1">
    <citation type="submission" date="2022-11" db="UniProtKB">
        <authorList>
            <consortium name="EnsemblMetazoa"/>
        </authorList>
    </citation>
    <scope>IDENTIFICATION</scope>
</reference>
<organism evidence="2 3">
    <name type="scientific">Patiria miniata</name>
    <name type="common">Bat star</name>
    <name type="synonym">Asterina miniata</name>
    <dbReference type="NCBI Taxonomy" id="46514"/>
    <lineage>
        <taxon>Eukaryota</taxon>
        <taxon>Metazoa</taxon>
        <taxon>Echinodermata</taxon>
        <taxon>Eleutherozoa</taxon>
        <taxon>Asterozoa</taxon>
        <taxon>Asteroidea</taxon>
        <taxon>Valvatacea</taxon>
        <taxon>Valvatida</taxon>
        <taxon>Asterinidae</taxon>
        <taxon>Patiria</taxon>
    </lineage>
</organism>
<dbReference type="Proteomes" id="UP000887568">
    <property type="component" value="Unplaced"/>
</dbReference>
<accession>A0A914AGD7</accession>
<dbReference type="RefSeq" id="XP_038063040.1">
    <property type="nucleotide sequence ID" value="XM_038207112.1"/>
</dbReference>
<dbReference type="PANTHER" id="PTHR23272">
    <property type="entry name" value="BED FINGER-RELATED"/>
    <property type="match status" value="1"/>
</dbReference>
<dbReference type="OMA" id="GIFINCG"/>
<evidence type="ECO:0000259" key="1">
    <source>
        <dbReference type="Pfam" id="PF05699"/>
    </source>
</evidence>
<evidence type="ECO:0000313" key="3">
    <source>
        <dbReference type="Proteomes" id="UP000887568"/>
    </source>
</evidence>
<sequence>MSWGDKSATITQVVPVVLDINSHLSKWKDDARVCKTLVTALHKSLKKRFRGIFINCGMDTEPGSGSHQEPFIEKIYLVGAVLDPQYMLHWVDADVVFTGSPEKSKNKLKDTLKEMVITEAERFVSNAEEAASLSHTSSEEEDIPAKVPRLLAKYKTIRSRTKSGEKDSVRIQLEKYIRDEERHGLDAVTFWQDSGEGKNKYPSLHALAKNILCVPASSAPVERIFSRGGLIMRPHRARLTPQMLETLMFLKCNEHVL</sequence>
<feature type="domain" description="HAT C-terminal dimerisation" evidence="1">
    <location>
        <begin position="178"/>
        <end position="251"/>
    </location>
</feature>
<proteinExistence type="predicted"/>
<dbReference type="GO" id="GO:0046983">
    <property type="term" value="F:protein dimerization activity"/>
    <property type="evidence" value="ECO:0007669"/>
    <property type="project" value="InterPro"/>
</dbReference>
<dbReference type="EnsemblMetazoa" id="XM_038207112.1">
    <property type="protein sequence ID" value="XP_038063040.1"/>
    <property type="gene ID" value="LOC119733733"/>
</dbReference>
<dbReference type="PANTHER" id="PTHR23272:SF161">
    <property type="entry name" value="ZINC FINGER BED DOMAIN-CONTAINING PROTEIN RICESLEEPER 1-LIKE"/>
    <property type="match status" value="1"/>
</dbReference>
<keyword evidence="3" id="KW-1185">Reference proteome</keyword>
<dbReference type="OrthoDB" id="10057873at2759"/>
<dbReference type="AlphaFoldDB" id="A0A914AGD7"/>
<protein>
    <recommendedName>
        <fullName evidence="1">HAT C-terminal dimerisation domain-containing protein</fullName>
    </recommendedName>
</protein>